<dbReference type="PROSITE" id="PS00678">
    <property type="entry name" value="WD_REPEATS_1"/>
    <property type="match status" value="1"/>
</dbReference>
<keyword evidence="8" id="KW-0472">Membrane</keyword>
<evidence type="ECO:0000256" key="5">
    <source>
        <dbReference type="ARBA" id="ARBA00022737"/>
    </source>
</evidence>
<dbReference type="InterPro" id="IPR052374">
    <property type="entry name" value="SERAC1"/>
</dbReference>
<dbReference type="Gene3D" id="3.40.50.1820">
    <property type="entry name" value="alpha/beta hydrolase"/>
    <property type="match status" value="1"/>
</dbReference>
<feature type="repeat" description="WD" evidence="9">
    <location>
        <begin position="343"/>
        <end position="384"/>
    </location>
</feature>
<dbReference type="InterPro" id="IPR001680">
    <property type="entry name" value="WD40_rpt"/>
</dbReference>
<keyword evidence="4 9" id="KW-0853">WD repeat</keyword>
<evidence type="ECO:0000313" key="11">
    <source>
        <dbReference type="Proteomes" id="UP001147747"/>
    </source>
</evidence>
<dbReference type="Proteomes" id="UP001147747">
    <property type="component" value="Unassembled WGS sequence"/>
</dbReference>
<keyword evidence="5" id="KW-0677">Repeat</keyword>
<reference evidence="10" key="2">
    <citation type="journal article" date="2023" name="IMA Fungus">
        <title>Comparative genomic study of the Penicillium genus elucidates a diverse pangenome and 15 lateral gene transfer events.</title>
        <authorList>
            <person name="Petersen C."/>
            <person name="Sorensen T."/>
            <person name="Nielsen M.R."/>
            <person name="Sondergaard T.E."/>
            <person name="Sorensen J.L."/>
            <person name="Fitzpatrick D.A."/>
            <person name="Frisvad J.C."/>
            <person name="Nielsen K.L."/>
        </authorList>
    </citation>
    <scope>NUCLEOTIDE SEQUENCE</scope>
    <source>
        <strain evidence="10">IBT 29677</strain>
    </source>
</reference>
<dbReference type="PANTHER" id="PTHR48182:SF2">
    <property type="entry name" value="PROTEIN SERAC1"/>
    <property type="match status" value="1"/>
</dbReference>
<dbReference type="AlphaFoldDB" id="A0A9X0BBS3"/>
<accession>A0A9X0BBS3</accession>
<evidence type="ECO:0000256" key="1">
    <source>
        <dbReference type="ARBA" id="ARBA00004173"/>
    </source>
</evidence>
<organism evidence="10 11">
    <name type="scientific">Penicillium cosmopolitanum</name>
    <dbReference type="NCBI Taxonomy" id="1131564"/>
    <lineage>
        <taxon>Eukaryota</taxon>
        <taxon>Fungi</taxon>
        <taxon>Dikarya</taxon>
        <taxon>Ascomycota</taxon>
        <taxon>Pezizomycotina</taxon>
        <taxon>Eurotiomycetes</taxon>
        <taxon>Eurotiomycetidae</taxon>
        <taxon>Eurotiales</taxon>
        <taxon>Aspergillaceae</taxon>
        <taxon>Penicillium</taxon>
    </lineage>
</organism>
<evidence type="ECO:0000256" key="3">
    <source>
        <dbReference type="ARBA" id="ARBA00004370"/>
    </source>
</evidence>
<dbReference type="GO" id="GO:0005739">
    <property type="term" value="C:mitochondrion"/>
    <property type="evidence" value="ECO:0007669"/>
    <property type="project" value="UniProtKB-SubCell"/>
</dbReference>
<dbReference type="Gene3D" id="2.130.10.10">
    <property type="entry name" value="YVTN repeat-like/Quinoprotein amine dehydrogenase"/>
    <property type="match status" value="2"/>
</dbReference>
<dbReference type="EMBL" id="JAPZBU010000005">
    <property type="protein sequence ID" value="KAJ5403872.1"/>
    <property type="molecule type" value="Genomic_DNA"/>
</dbReference>
<dbReference type="PROSITE" id="PS50082">
    <property type="entry name" value="WD_REPEATS_2"/>
    <property type="match status" value="3"/>
</dbReference>
<reference evidence="10" key="1">
    <citation type="submission" date="2022-12" db="EMBL/GenBank/DDBJ databases">
        <authorList>
            <person name="Petersen C."/>
        </authorList>
    </citation>
    <scope>NUCLEOTIDE SEQUENCE</scope>
    <source>
        <strain evidence="10">IBT 29677</strain>
    </source>
</reference>
<protein>
    <submittedName>
        <fullName evidence="10">Alpha/beta-hydrolase</fullName>
    </submittedName>
</protein>
<dbReference type="InterPro" id="IPR015943">
    <property type="entry name" value="WD40/YVTN_repeat-like_dom_sf"/>
</dbReference>
<comment type="caution">
    <text evidence="10">The sequence shown here is derived from an EMBL/GenBank/DDBJ whole genome shotgun (WGS) entry which is preliminary data.</text>
</comment>
<keyword evidence="7" id="KW-0496">Mitochondrion</keyword>
<gene>
    <name evidence="10" type="ORF">N7509_003743</name>
</gene>
<evidence type="ECO:0000256" key="8">
    <source>
        <dbReference type="ARBA" id="ARBA00023136"/>
    </source>
</evidence>
<name>A0A9X0BBS3_9EURO</name>
<keyword evidence="11" id="KW-1185">Reference proteome</keyword>
<evidence type="ECO:0000256" key="9">
    <source>
        <dbReference type="PROSITE-ProRule" id="PRU00221"/>
    </source>
</evidence>
<proteinExistence type="predicted"/>
<dbReference type="OrthoDB" id="427518at2759"/>
<feature type="repeat" description="WD" evidence="9">
    <location>
        <begin position="435"/>
        <end position="476"/>
    </location>
</feature>
<dbReference type="GO" id="GO:0005783">
    <property type="term" value="C:endoplasmic reticulum"/>
    <property type="evidence" value="ECO:0007669"/>
    <property type="project" value="UniProtKB-SubCell"/>
</dbReference>
<dbReference type="GeneID" id="81367360"/>
<dbReference type="SUPFAM" id="SSF53474">
    <property type="entry name" value="alpha/beta-Hydrolases"/>
    <property type="match status" value="1"/>
</dbReference>
<dbReference type="InterPro" id="IPR020472">
    <property type="entry name" value="WD40_PAC1"/>
</dbReference>
<comment type="subcellular location">
    <subcellularLocation>
        <location evidence="2">Endoplasmic reticulum</location>
    </subcellularLocation>
    <subcellularLocation>
        <location evidence="3">Membrane</location>
    </subcellularLocation>
    <subcellularLocation>
        <location evidence="1">Mitochondrion</location>
    </subcellularLocation>
</comment>
<sequence>MGKTQLAIRLARDHKNDFTAITEEGKQAPPRGCEPVRPETPPPLIYPDGIKILHDCPDAAVDICFVHGLTGDRENTWTADGQSIPWPQALLPSKLDRARILTYGYDAYIVRKSVESSDRLIDHATNLLVDLALDRDLSKATSRPLIFVSHSLGGLVCKRAILLSRNNPEPHLQNIFDALKGVVFVGTPHKGAWMADWAKIPASALGFVKSSDVFLLDVLQRNNQLLESVQVDFLAMIRQLREEGRGLEVTCFFEELPILGAGMIVSKESATFEGYAARSIYANHRDMVKFSTAEDNGFKRILDDKSRIKNREAGILKDLDRWVLENGDYKRGYYDKGPRIQTLRGHSESLESLAWSTEGDRLASGSVNNTVRIWDPATGQCISTLDSQGTYNLEENINLAISIAWSPDGSRLASGSHNSNIKIWEPSTGRCLWTLKGHTSFVLSIAWSSDAKKLASGSDDNTIKIWELSTTAQRTLTLRGAQTLG</sequence>
<dbReference type="SUPFAM" id="SSF50978">
    <property type="entry name" value="WD40 repeat-like"/>
    <property type="match status" value="1"/>
</dbReference>
<dbReference type="SMART" id="SM00320">
    <property type="entry name" value="WD40"/>
    <property type="match status" value="3"/>
</dbReference>
<dbReference type="GO" id="GO:0017000">
    <property type="term" value="P:antibiotic biosynthetic process"/>
    <property type="evidence" value="ECO:0007669"/>
    <property type="project" value="UniProtKB-ARBA"/>
</dbReference>
<dbReference type="PANTHER" id="PTHR48182">
    <property type="entry name" value="PROTEIN SERAC1"/>
    <property type="match status" value="1"/>
</dbReference>
<dbReference type="RefSeq" id="XP_056491114.1">
    <property type="nucleotide sequence ID" value="XM_056628380.1"/>
</dbReference>
<evidence type="ECO:0000256" key="6">
    <source>
        <dbReference type="ARBA" id="ARBA00022824"/>
    </source>
</evidence>
<feature type="repeat" description="WD" evidence="9">
    <location>
        <begin position="393"/>
        <end position="434"/>
    </location>
</feature>
<dbReference type="GO" id="GO:0072330">
    <property type="term" value="P:monocarboxylic acid biosynthetic process"/>
    <property type="evidence" value="ECO:0007669"/>
    <property type="project" value="UniProtKB-ARBA"/>
</dbReference>
<evidence type="ECO:0000256" key="2">
    <source>
        <dbReference type="ARBA" id="ARBA00004240"/>
    </source>
</evidence>
<evidence type="ECO:0000256" key="7">
    <source>
        <dbReference type="ARBA" id="ARBA00023128"/>
    </source>
</evidence>
<dbReference type="InterPro" id="IPR019775">
    <property type="entry name" value="WD40_repeat_CS"/>
</dbReference>
<dbReference type="PRINTS" id="PR00320">
    <property type="entry name" value="GPROTEINBRPT"/>
</dbReference>
<evidence type="ECO:0000256" key="4">
    <source>
        <dbReference type="ARBA" id="ARBA00022574"/>
    </source>
</evidence>
<dbReference type="Pfam" id="PF00400">
    <property type="entry name" value="WD40"/>
    <property type="match status" value="3"/>
</dbReference>
<dbReference type="PROSITE" id="PS50294">
    <property type="entry name" value="WD_REPEATS_REGION"/>
    <property type="match status" value="3"/>
</dbReference>
<dbReference type="GO" id="GO:0016020">
    <property type="term" value="C:membrane"/>
    <property type="evidence" value="ECO:0007669"/>
    <property type="project" value="UniProtKB-SubCell"/>
</dbReference>
<evidence type="ECO:0000313" key="10">
    <source>
        <dbReference type="EMBL" id="KAJ5403872.1"/>
    </source>
</evidence>
<dbReference type="InterPro" id="IPR029058">
    <property type="entry name" value="AB_hydrolase_fold"/>
</dbReference>
<keyword evidence="6" id="KW-0256">Endoplasmic reticulum</keyword>
<dbReference type="InterPro" id="IPR036322">
    <property type="entry name" value="WD40_repeat_dom_sf"/>
</dbReference>